<keyword evidence="4" id="KW-0812">Transmembrane</keyword>
<comment type="subcellular location">
    <subcellularLocation>
        <location evidence="1">Membrane</location>
    </subcellularLocation>
</comment>
<dbReference type="Gene3D" id="1.10.287.110">
    <property type="entry name" value="DnaJ domain"/>
    <property type="match status" value="1"/>
</dbReference>
<dbReference type="PRINTS" id="PR00625">
    <property type="entry name" value="JDOMAIN"/>
</dbReference>
<name>A0A8T0ICB6_CERPU</name>
<keyword evidence="8" id="KW-1185">Reference proteome</keyword>
<dbReference type="PANTHER" id="PTHR44914:SF1">
    <property type="entry name" value="CHAPERONE PROTEIN DNAJ 13"/>
    <property type="match status" value="1"/>
</dbReference>
<evidence type="ECO:0000256" key="4">
    <source>
        <dbReference type="SAM" id="Phobius"/>
    </source>
</evidence>
<dbReference type="Proteomes" id="UP000822688">
    <property type="component" value="Chromosome 4"/>
</dbReference>
<sequence length="564" mass="62595">METLERDRDGRPDRELYALLHLSPEASDDDVKRAYRQWAQVYHPDKHQTPQMQDIATQNFQRIREAYEILSDERKRQIYDLYGMEGLSSGLELGPKLKSREEVRAEFERLQQRQEERKLAAHVHQRGSLLMNLSLVPFLRSYDAPRISGMAMSTQVQAQVSKKDTVVLGGNMALRRGVGGGSVTMVLRRQLSPISSVELLAMAGVRSVLSVQTSRQLSTHSTGTSGLSVSLRDGSVTLSNTWSRQLSEDTTGNIQLEIGPDTGLSVGWQRHAKKNAGSADVKVGPATFGLSGQYIRHFSSKSQGRVTGKIGSTGMEVEVGGERRLSEHSSAAMFCVLGLQGVSWKVRFTRGGQKFVIPIMLCTTLNPFIATGALIIPSSIYAVLKTFVLKPYNVRRNRRKSLDLRRATYAQVAEARGSSEKAQMLLKNVAERKKQKQAQRQGLVILSAVYGDIKAYERGASGADKATSEEDDDADLPPPYLDVGIPIQFLVDDFGQLRLHEGVKKAGLMGFCDPCPGESKQLKVAYSYLGHLYEVVVGDYDELRIPQEAHRIQRSASERLDQVD</sequence>
<dbReference type="PROSITE" id="PS00636">
    <property type="entry name" value="DNAJ_1"/>
    <property type="match status" value="1"/>
</dbReference>
<dbReference type="Pfam" id="PF00226">
    <property type="entry name" value="DnaJ"/>
    <property type="match status" value="1"/>
</dbReference>
<keyword evidence="3" id="KW-0143">Chaperone</keyword>
<dbReference type="PROSITE" id="PS50076">
    <property type="entry name" value="DNAJ_2"/>
    <property type="match status" value="1"/>
</dbReference>
<dbReference type="InterPro" id="IPR055225">
    <property type="entry name" value="DNAJC11-like_beta-barrel"/>
</dbReference>
<keyword evidence="2 4" id="KW-0472">Membrane</keyword>
<dbReference type="InterPro" id="IPR042162">
    <property type="entry name" value="AtJ13"/>
</dbReference>
<keyword evidence="4" id="KW-1133">Transmembrane helix</keyword>
<evidence type="ECO:0000313" key="8">
    <source>
        <dbReference type="Proteomes" id="UP000822688"/>
    </source>
</evidence>
<dbReference type="Pfam" id="PF11875">
    <property type="entry name" value="DnaJ-like_C11_C"/>
    <property type="match status" value="1"/>
</dbReference>
<gene>
    <name evidence="6" type="ORF">KC19_4G184800</name>
    <name evidence="7" type="ORF">KC19_4G184900</name>
</gene>
<dbReference type="Pfam" id="PF22774">
    <property type="entry name" value="DNAJC11_beta-barrel"/>
    <property type="match status" value="1"/>
</dbReference>
<evidence type="ECO:0000259" key="5">
    <source>
        <dbReference type="PROSITE" id="PS50076"/>
    </source>
</evidence>
<organism evidence="6 8">
    <name type="scientific">Ceratodon purpureus</name>
    <name type="common">Fire moss</name>
    <name type="synonym">Dicranum purpureum</name>
    <dbReference type="NCBI Taxonomy" id="3225"/>
    <lineage>
        <taxon>Eukaryota</taxon>
        <taxon>Viridiplantae</taxon>
        <taxon>Streptophyta</taxon>
        <taxon>Embryophyta</taxon>
        <taxon>Bryophyta</taxon>
        <taxon>Bryophytina</taxon>
        <taxon>Bryopsida</taxon>
        <taxon>Dicranidae</taxon>
        <taxon>Pseudoditrichales</taxon>
        <taxon>Ditrichaceae</taxon>
        <taxon>Ceratodon</taxon>
    </lineage>
</organism>
<dbReference type="InterPro" id="IPR001623">
    <property type="entry name" value="DnaJ_domain"/>
</dbReference>
<comment type="caution">
    <text evidence="6">The sequence shown here is derived from an EMBL/GenBank/DDBJ whole genome shotgun (WGS) entry which is preliminary data.</text>
</comment>
<accession>A0A8T0ICB6</accession>
<dbReference type="CDD" id="cd06257">
    <property type="entry name" value="DnaJ"/>
    <property type="match status" value="1"/>
</dbReference>
<dbReference type="AlphaFoldDB" id="A0A8T0ICB6"/>
<feature type="transmembrane region" description="Helical" evidence="4">
    <location>
        <begin position="368"/>
        <end position="389"/>
    </location>
</feature>
<evidence type="ECO:0000256" key="1">
    <source>
        <dbReference type="ARBA" id="ARBA00004370"/>
    </source>
</evidence>
<dbReference type="SUPFAM" id="SSF46565">
    <property type="entry name" value="Chaperone J-domain"/>
    <property type="match status" value="1"/>
</dbReference>
<dbReference type="EMBL" id="CM026424">
    <property type="protein sequence ID" value="KAG0580588.1"/>
    <property type="molecule type" value="Genomic_DNA"/>
</dbReference>
<dbReference type="EMBL" id="CM026424">
    <property type="protein sequence ID" value="KAG0580587.1"/>
    <property type="molecule type" value="Genomic_DNA"/>
</dbReference>
<dbReference type="InterPro" id="IPR018253">
    <property type="entry name" value="DnaJ_domain_CS"/>
</dbReference>
<dbReference type="SMART" id="SM00271">
    <property type="entry name" value="DnaJ"/>
    <property type="match status" value="1"/>
</dbReference>
<dbReference type="GO" id="GO:0016020">
    <property type="term" value="C:membrane"/>
    <property type="evidence" value="ECO:0007669"/>
    <property type="project" value="UniProtKB-SubCell"/>
</dbReference>
<feature type="domain" description="J" evidence="5">
    <location>
        <begin position="15"/>
        <end position="83"/>
    </location>
</feature>
<evidence type="ECO:0000313" key="6">
    <source>
        <dbReference type="EMBL" id="KAG0580587.1"/>
    </source>
</evidence>
<dbReference type="InterPro" id="IPR036869">
    <property type="entry name" value="J_dom_sf"/>
</dbReference>
<evidence type="ECO:0000256" key="2">
    <source>
        <dbReference type="ARBA" id="ARBA00023136"/>
    </source>
</evidence>
<reference evidence="6" key="1">
    <citation type="submission" date="2020-06" db="EMBL/GenBank/DDBJ databases">
        <title>WGS assembly of Ceratodon purpureus strain R40.</title>
        <authorList>
            <person name="Carey S.B."/>
            <person name="Jenkins J."/>
            <person name="Shu S."/>
            <person name="Lovell J.T."/>
            <person name="Sreedasyam A."/>
            <person name="Maumus F."/>
            <person name="Tiley G.P."/>
            <person name="Fernandez-Pozo N."/>
            <person name="Barry K."/>
            <person name="Chen C."/>
            <person name="Wang M."/>
            <person name="Lipzen A."/>
            <person name="Daum C."/>
            <person name="Saski C.A."/>
            <person name="Payton A.C."/>
            <person name="Mcbreen J.C."/>
            <person name="Conrad R.E."/>
            <person name="Kollar L.M."/>
            <person name="Olsson S."/>
            <person name="Huttunen S."/>
            <person name="Landis J.B."/>
            <person name="Wickett N.J."/>
            <person name="Johnson M.G."/>
            <person name="Rensing S.A."/>
            <person name="Grimwood J."/>
            <person name="Schmutz J."/>
            <person name="Mcdaniel S.F."/>
        </authorList>
    </citation>
    <scope>NUCLEOTIDE SEQUENCE</scope>
    <source>
        <strain evidence="6">R40</strain>
    </source>
</reference>
<evidence type="ECO:0000256" key="3">
    <source>
        <dbReference type="ARBA" id="ARBA00023186"/>
    </source>
</evidence>
<protein>
    <recommendedName>
        <fullName evidence="5">J domain-containing protein</fullName>
    </recommendedName>
</protein>
<dbReference type="PANTHER" id="PTHR44914">
    <property type="entry name" value="CHAPERONE PROTEIN DNAJ 13"/>
    <property type="match status" value="1"/>
</dbReference>
<evidence type="ECO:0000313" key="7">
    <source>
        <dbReference type="EMBL" id="KAG0580588.1"/>
    </source>
</evidence>
<dbReference type="InterPro" id="IPR024586">
    <property type="entry name" value="DnaJ-like_C11_C"/>
</dbReference>
<proteinExistence type="predicted"/>